<name>A0ABX0WAR6_9RHOB</name>
<gene>
    <name evidence="1" type="ORF">DL239_16775</name>
</gene>
<evidence type="ECO:0000313" key="2">
    <source>
        <dbReference type="Proteomes" id="UP001429564"/>
    </source>
</evidence>
<comment type="caution">
    <text evidence="1">The sequence shown here is derived from an EMBL/GenBank/DDBJ whole genome shotgun (WGS) entry which is preliminary data.</text>
</comment>
<organism evidence="1 2">
    <name type="scientific">Parasedimentitalea denitrificans</name>
    <dbReference type="NCBI Taxonomy" id="2211118"/>
    <lineage>
        <taxon>Bacteria</taxon>
        <taxon>Pseudomonadati</taxon>
        <taxon>Pseudomonadota</taxon>
        <taxon>Alphaproteobacteria</taxon>
        <taxon>Rhodobacterales</taxon>
        <taxon>Paracoccaceae</taxon>
        <taxon>Parasedimentitalea</taxon>
    </lineage>
</organism>
<proteinExistence type="predicted"/>
<accession>A0ABX0WAR6</accession>
<dbReference type="EMBL" id="QHLQ01000020">
    <property type="protein sequence ID" value="NIZ62627.1"/>
    <property type="molecule type" value="Genomic_DNA"/>
</dbReference>
<reference evidence="1 2" key="1">
    <citation type="submission" date="2018-05" db="EMBL/GenBank/DDBJ databases">
        <authorList>
            <person name="Zhang Y.-J."/>
        </authorList>
    </citation>
    <scope>NUCLEOTIDE SEQUENCE [LARGE SCALE GENOMIC DNA]</scope>
    <source>
        <strain evidence="1 2">CY04</strain>
    </source>
</reference>
<keyword evidence="2" id="KW-1185">Reference proteome</keyword>
<sequence>MIFLFRVLLRGRRIKGADMKKQQGQCKTGSKAKEILFPALLMVVVLASGSCWADTSNDNL</sequence>
<protein>
    <submittedName>
        <fullName evidence="1">Uncharacterized protein</fullName>
    </submittedName>
</protein>
<evidence type="ECO:0000313" key="1">
    <source>
        <dbReference type="EMBL" id="NIZ62627.1"/>
    </source>
</evidence>
<dbReference type="Proteomes" id="UP001429564">
    <property type="component" value="Unassembled WGS sequence"/>
</dbReference>